<dbReference type="Pfam" id="PF00202">
    <property type="entry name" value="Aminotran_3"/>
    <property type="match status" value="1"/>
</dbReference>
<sequence length="97" mass="10666">MSSIMPTYGSPSISFERGEGIYLYSTEGKKYMDFCSGIAVSALGHGHPHLVNAIKDQAEKVLHFSNLYGIPGQERMAQRLVEETFPSTVFFCNSGAE</sequence>
<name>A0A382Q458_9ZZZZ</name>
<feature type="non-terminal residue" evidence="5">
    <location>
        <position position="97"/>
    </location>
</feature>
<reference evidence="5" key="1">
    <citation type="submission" date="2018-05" db="EMBL/GenBank/DDBJ databases">
        <authorList>
            <person name="Lanie J.A."/>
            <person name="Ng W.-L."/>
            <person name="Kazmierczak K.M."/>
            <person name="Andrzejewski T.M."/>
            <person name="Davidsen T.M."/>
            <person name="Wayne K.J."/>
            <person name="Tettelin H."/>
            <person name="Glass J.I."/>
            <person name="Rusch D."/>
            <person name="Podicherti R."/>
            <person name="Tsui H.-C.T."/>
            <person name="Winkler M.E."/>
        </authorList>
    </citation>
    <scope>NUCLEOTIDE SEQUENCE</scope>
</reference>
<dbReference type="AlphaFoldDB" id="A0A382Q458"/>
<dbReference type="Gene3D" id="3.90.1150.10">
    <property type="entry name" value="Aspartate Aminotransferase, domain 1"/>
    <property type="match status" value="1"/>
</dbReference>
<evidence type="ECO:0000256" key="2">
    <source>
        <dbReference type="ARBA" id="ARBA00022576"/>
    </source>
</evidence>
<evidence type="ECO:0008006" key="6">
    <source>
        <dbReference type="Google" id="ProtNLM"/>
    </source>
</evidence>
<dbReference type="InterPro" id="IPR005814">
    <property type="entry name" value="Aminotrans_3"/>
</dbReference>
<evidence type="ECO:0000313" key="5">
    <source>
        <dbReference type="EMBL" id="SVC80196.1"/>
    </source>
</evidence>
<evidence type="ECO:0000256" key="3">
    <source>
        <dbReference type="ARBA" id="ARBA00022679"/>
    </source>
</evidence>
<dbReference type="Gene3D" id="3.40.640.10">
    <property type="entry name" value="Type I PLP-dependent aspartate aminotransferase-like (Major domain)"/>
    <property type="match status" value="1"/>
</dbReference>
<evidence type="ECO:0000256" key="1">
    <source>
        <dbReference type="ARBA" id="ARBA00001933"/>
    </source>
</evidence>
<dbReference type="GO" id="GO:0008483">
    <property type="term" value="F:transaminase activity"/>
    <property type="evidence" value="ECO:0007669"/>
    <property type="project" value="UniProtKB-KW"/>
</dbReference>
<evidence type="ECO:0000256" key="4">
    <source>
        <dbReference type="ARBA" id="ARBA00022898"/>
    </source>
</evidence>
<dbReference type="InterPro" id="IPR050103">
    <property type="entry name" value="Class-III_PLP-dep_AT"/>
</dbReference>
<keyword evidence="4" id="KW-0663">Pyridoxal phosphate</keyword>
<keyword evidence="3" id="KW-0808">Transferase</keyword>
<dbReference type="InterPro" id="IPR015422">
    <property type="entry name" value="PyrdxlP-dep_Trfase_small"/>
</dbReference>
<dbReference type="EMBL" id="UINC01111751">
    <property type="protein sequence ID" value="SVC80196.1"/>
    <property type="molecule type" value="Genomic_DNA"/>
</dbReference>
<proteinExistence type="predicted"/>
<dbReference type="GO" id="GO:0042802">
    <property type="term" value="F:identical protein binding"/>
    <property type="evidence" value="ECO:0007669"/>
    <property type="project" value="TreeGrafter"/>
</dbReference>
<dbReference type="PANTHER" id="PTHR11986">
    <property type="entry name" value="AMINOTRANSFERASE CLASS III"/>
    <property type="match status" value="1"/>
</dbReference>
<dbReference type="InterPro" id="IPR015421">
    <property type="entry name" value="PyrdxlP-dep_Trfase_major"/>
</dbReference>
<organism evidence="5">
    <name type="scientific">marine metagenome</name>
    <dbReference type="NCBI Taxonomy" id="408172"/>
    <lineage>
        <taxon>unclassified sequences</taxon>
        <taxon>metagenomes</taxon>
        <taxon>ecological metagenomes</taxon>
    </lineage>
</organism>
<dbReference type="InterPro" id="IPR015424">
    <property type="entry name" value="PyrdxlP-dep_Trfase"/>
</dbReference>
<keyword evidence="2" id="KW-0032">Aminotransferase</keyword>
<dbReference type="SUPFAM" id="SSF53383">
    <property type="entry name" value="PLP-dependent transferases"/>
    <property type="match status" value="1"/>
</dbReference>
<comment type="cofactor">
    <cofactor evidence="1">
        <name>pyridoxal 5'-phosphate</name>
        <dbReference type="ChEBI" id="CHEBI:597326"/>
    </cofactor>
</comment>
<dbReference type="PANTHER" id="PTHR11986:SF79">
    <property type="entry name" value="ACETYLORNITHINE AMINOTRANSFERASE, MITOCHONDRIAL"/>
    <property type="match status" value="1"/>
</dbReference>
<protein>
    <recommendedName>
        <fullName evidence="6">Acetylornithine aminotransferase</fullName>
    </recommendedName>
</protein>
<gene>
    <name evidence="5" type="ORF">METZ01_LOCUS333050</name>
</gene>
<dbReference type="GO" id="GO:0030170">
    <property type="term" value="F:pyridoxal phosphate binding"/>
    <property type="evidence" value="ECO:0007669"/>
    <property type="project" value="InterPro"/>
</dbReference>
<accession>A0A382Q458</accession>